<organism evidence="1">
    <name type="scientific">Salmonella virchow</name>
    <dbReference type="NCBI Taxonomy" id="48409"/>
    <lineage>
        <taxon>Bacteria</taxon>
        <taxon>Pseudomonadati</taxon>
        <taxon>Pseudomonadota</taxon>
        <taxon>Gammaproteobacteria</taxon>
        <taxon>Enterobacterales</taxon>
        <taxon>Enterobacteriaceae</taxon>
        <taxon>Salmonella</taxon>
    </lineage>
</organism>
<dbReference type="AlphaFoldDB" id="A0A5J1LT11"/>
<accession>A0A5J1LT11</accession>
<proteinExistence type="predicted"/>
<reference evidence="1" key="1">
    <citation type="submission" date="2018-07" db="EMBL/GenBank/DDBJ databases">
        <authorList>
            <person name="Ashton P.M."/>
            <person name="Dallman T."/>
            <person name="Nair S."/>
            <person name="De Pinna E."/>
            <person name="Peters T."/>
            <person name="Grant K."/>
        </authorList>
    </citation>
    <scope>NUCLEOTIDE SEQUENCE</scope>
    <source>
        <strain evidence="1">173554</strain>
    </source>
</reference>
<gene>
    <name evidence="1" type="ORF">A4N90_11395</name>
</gene>
<protein>
    <submittedName>
        <fullName evidence="1">Rha family transcriptional regulator</fullName>
    </submittedName>
</protein>
<evidence type="ECO:0000313" key="1">
    <source>
        <dbReference type="EMBL" id="EDA3551016.1"/>
    </source>
</evidence>
<name>A0A5J1LT11_SALVI</name>
<sequence>MNLSISQKATMTSIEIAELVGSRPDSVKRTIETLAKKSVIQFPQSVEIENKQSVGPRRFSKAYIFEGEQGKRDSIIVVAQLSPEFTARLVDRWRELENSRVQLKSKAEILAEMAQMHLEHERRINAVNAQVAEVSAQVSMVAETLEQIKKGNIPEGYIGYRQLAAKCGLTEAKCRNLVNAYRIPTDTHEFLTPDGLLARRSIVALAPFRKAFKQVMSEAEPRNKRWYHPKMGLFQAIHHPLPEIPKDNLSLHTAREKIRSGYATVCRRASWSEGVWVWPEGGSRKHWRTIRDGKIHAIDLAPEDMVAMDWIVS</sequence>
<comment type="caution">
    <text evidence="1">The sequence shown here is derived from an EMBL/GenBank/DDBJ whole genome shotgun (WGS) entry which is preliminary data.</text>
</comment>
<dbReference type="EMBL" id="AALJUI010000017">
    <property type="protein sequence ID" value="EDA3551016.1"/>
    <property type="molecule type" value="Genomic_DNA"/>
</dbReference>